<evidence type="ECO:0000256" key="4">
    <source>
        <dbReference type="ARBA" id="ARBA00022723"/>
    </source>
</evidence>
<dbReference type="InterPro" id="IPR016193">
    <property type="entry name" value="Cytidine_deaminase-like"/>
</dbReference>
<keyword evidence="5 8" id="KW-0378">Hydrolase</keyword>
<dbReference type="EMBL" id="LAZL01000028">
    <property type="protein sequence ID" value="KMT64239.1"/>
    <property type="molecule type" value="Genomic_DNA"/>
</dbReference>
<evidence type="ECO:0000259" key="9">
    <source>
        <dbReference type="PROSITE" id="PS51747"/>
    </source>
</evidence>
<dbReference type="HAMAP" id="MF_00972">
    <property type="entry name" value="tRNA_aden_deaminase"/>
    <property type="match status" value="1"/>
</dbReference>
<keyword evidence="3 8" id="KW-0819">tRNA processing</keyword>
<evidence type="ECO:0000256" key="1">
    <source>
        <dbReference type="ARBA" id="ARBA00010669"/>
    </source>
</evidence>
<dbReference type="PATRIC" id="fig|1513271.3.peg.3146"/>
<dbReference type="Gene3D" id="3.40.140.10">
    <property type="entry name" value="Cytidine Deaminase, domain 2"/>
    <property type="match status" value="1"/>
</dbReference>
<dbReference type="Pfam" id="PF14437">
    <property type="entry name" value="MafB19-deam"/>
    <property type="match status" value="1"/>
</dbReference>
<reference evidence="10 11" key="1">
    <citation type="submission" date="2015-04" db="EMBL/GenBank/DDBJ databases">
        <title>Draft Genome Sequence of the Novel Agar-Digesting Marine Bacterium Q1.</title>
        <authorList>
            <person name="Li Y."/>
            <person name="Li D."/>
            <person name="Chen G."/>
            <person name="Du Z."/>
        </authorList>
    </citation>
    <scope>NUCLEOTIDE SEQUENCE [LARGE SCALE GENOMIC DNA]</scope>
    <source>
        <strain evidence="10 11">Q1</strain>
    </source>
</reference>
<dbReference type="InterPro" id="IPR058535">
    <property type="entry name" value="MafB19-deam"/>
</dbReference>
<name>A0A0J8GSG8_9ALTE</name>
<feature type="binding site" evidence="8">
    <location>
        <position position="53"/>
    </location>
    <ligand>
        <name>Zn(2+)</name>
        <dbReference type="ChEBI" id="CHEBI:29105"/>
        <note>catalytic</note>
    </ligand>
</feature>
<dbReference type="GO" id="GO:0002100">
    <property type="term" value="P:tRNA wobble adenosine to inosine editing"/>
    <property type="evidence" value="ECO:0007669"/>
    <property type="project" value="UniProtKB-UniRule"/>
</dbReference>
<evidence type="ECO:0000313" key="10">
    <source>
        <dbReference type="EMBL" id="KMT64239.1"/>
    </source>
</evidence>
<keyword evidence="4 8" id="KW-0479">Metal-binding</keyword>
<dbReference type="GO" id="GO:0052717">
    <property type="term" value="F:tRNA-specific adenosine-34 deaminase activity"/>
    <property type="evidence" value="ECO:0007669"/>
    <property type="project" value="UniProtKB-UniRule"/>
</dbReference>
<dbReference type="NCBIfam" id="NF008113">
    <property type="entry name" value="PRK10860.1"/>
    <property type="match status" value="1"/>
</dbReference>
<dbReference type="PANTHER" id="PTHR11079:SF202">
    <property type="entry name" value="TRNA-SPECIFIC ADENOSINE DEAMINASE"/>
    <property type="match status" value="1"/>
</dbReference>
<evidence type="ECO:0000256" key="2">
    <source>
        <dbReference type="ARBA" id="ARBA00011738"/>
    </source>
</evidence>
<comment type="function">
    <text evidence="8">Catalyzes the deamination of adenosine to inosine at the wobble position 34 of tRNA(Arg2).</text>
</comment>
<dbReference type="PROSITE" id="PS00903">
    <property type="entry name" value="CYT_DCMP_DEAMINASES_1"/>
    <property type="match status" value="1"/>
</dbReference>
<keyword evidence="11" id="KW-1185">Reference proteome</keyword>
<dbReference type="EC" id="3.5.4.33" evidence="8"/>
<keyword evidence="6 8" id="KW-0862">Zinc</keyword>
<feature type="binding site" evidence="8">
    <location>
        <position position="86"/>
    </location>
    <ligand>
        <name>Zn(2+)</name>
        <dbReference type="ChEBI" id="CHEBI:29105"/>
        <note>catalytic</note>
    </ligand>
</feature>
<protein>
    <recommendedName>
        <fullName evidence="8">tRNA-specific adenosine deaminase</fullName>
        <ecNumber evidence="8">3.5.4.33</ecNumber>
    </recommendedName>
</protein>
<evidence type="ECO:0000313" key="11">
    <source>
        <dbReference type="Proteomes" id="UP000037600"/>
    </source>
</evidence>
<organism evidence="10 11">
    <name type="scientific">Catenovulum maritimum</name>
    <dbReference type="NCBI Taxonomy" id="1513271"/>
    <lineage>
        <taxon>Bacteria</taxon>
        <taxon>Pseudomonadati</taxon>
        <taxon>Pseudomonadota</taxon>
        <taxon>Gammaproteobacteria</taxon>
        <taxon>Alteromonadales</taxon>
        <taxon>Alteromonadaceae</taxon>
        <taxon>Catenovulum</taxon>
    </lineage>
</organism>
<gene>
    <name evidence="8" type="primary">tadA</name>
    <name evidence="10" type="ORF">XM47_15275</name>
</gene>
<dbReference type="PROSITE" id="PS51747">
    <property type="entry name" value="CYT_DCMP_DEAMINASES_2"/>
    <property type="match status" value="1"/>
</dbReference>
<dbReference type="CDD" id="cd01285">
    <property type="entry name" value="nucleoside_deaminase"/>
    <property type="match status" value="1"/>
</dbReference>
<evidence type="ECO:0000256" key="6">
    <source>
        <dbReference type="ARBA" id="ARBA00022833"/>
    </source>
</evidence>
<dbReference type="InterPro" id="IPR016192">
    <property type="entry name" value="APOBEC/CMP_deaminase_Zn-bd"/>
</dbReference>
<dbReference type="AlphaFoldDB" id="A0A0J8GSG8"/>
<feature type="binding site" evidence="8">
    <location>
        <position position="83"/>
    </location>
    <ligand>
        <name>Zn(2+)</name>
        <dbReference type="ChEBI" id="CHEBI:29105"/>
        <note>catalytic</note>
    </ligand>
</feature>
<dbReference type="PANTHER" id="PTHR11079">
    <property type="entry name" value="CYTOSINE DEAMINASE FAMILY MEMBER"/>
    <property type="match status" value="1"/>
</dbReference>
<evidence type="ECO:0000256" key="3">
    <source>
        <dbReference type="ARBA" id="ARBA00022694"/>
    </source>
</evidence>
<proteinExistence type="inferred from homology"/>
<dbReference type="RefSeq" id="WP_048694388.1">
    <property type="nucleotide sequence ID" value="NZ_KQ130500.1"/>
</dbReference>
<dbReference type="STRING" id="1513271.XM47_15275"/>
<dbReference type="OrthoDB" id="9802676at2"/>
<evidence type="ECO:0000256" key="7">
    <source>
        <dbReference type="ARBA" id="ARBA00048045"/>
    </source>
</evidence>
<evidence type="ECO:0000256" key="5">
    <source>
        <dbReference type="ARBA" id="ARBA00022801"/>
    </source>
</evidence>
<comment type="caution">
    <text evidence="10">The sequence shown here is derived from an EMBL/GenBank/DDBJ whole genome shotgun (WGS) entry which is preliminary data.</text>
</comment>
<dbReference type="Proteomes" id="UP000037600">
    <property type="component" value="Unassembled WGS sequence"/>
</dbReference>
<dbReference type="GO" id="GO:0008270">
    <property type="term" value="F:zinc ion binding"/>
    <property type="evidence" value="ECO:0007669"/>
    <property type="project" value="UniProtKB-UniRule"/>
</dbReference>
<comment type="similarity">
    <text evidence="1">Belongs to the cytidine and deoxycytidylate deaminase family. ADAT2 subfamily.</text>
</comment>
<feature type="domain" description="CMP/dCMP-type deaminase" evidence="9">
    <location>
        <begin position="2"/>
        <end position="112"/>
    </location>
</feature>
<comment type="cofactor">
    <cofactor evidence="8">
        <name>Zn(2+)</name>
        <dbReference type="ChEBI" id="CHEBI:29105"/>
    </cofactor>
    <text evidence="8">Binds 1 zinc ion per subunit.</text>
</comment>
<dbReference type="SUPFAM" id="SSF53927">
    <property type="entry name" value="Cytidine deaminase-like"/>
    <property type="match status" value="1"/>
</dbReference>
<evidence type="ECO:0000256" key="8">
    <source>
        <dbReference type="HAMAP-Rule" id="MF_00972"/>
    </source>
</evidence>
<dbReference type="FunFam" id="3.40.140.10:FF:000005">
    <property type="entry name" value="tRNA-specific adenosine deaminase"/>
    <property type="match status" value="1"/>
</dbReference>
<dbReference type="InterPro" id="IPR002125">
    <property type="entry name" value="CMP_dCMP_dom"/>
</dbReference>
<comment type="catalytic activity">
    <reaction evidence="7 8">
        <text>adenosine(34) in tRNA + H2O + H(+) = inosine(34) in tRNA + NH4(+)</text>
        <dbReference type="Rhea" id="RHEA:43168"/>
        <dbReference type="Rhea" id="RHEA-COMP:10373"/>
        <dbReference type="Rhea" id="RHEA-COMP:10374"/>
        <dbReference type="ChEBI" id="CHEBI:15377"/>
        <dbReference type="ChEBI" id="CHEBI:15378"/>
        <dbReference type="ChEBI" id="CHEBI:28938"/>
        <dbReference type="ChEBI" id="CHEBI:74411"/>
        <dbReference type="ChEBI" id="CHEBI:82852"/>
        <dbReference type="EC" id="3.5.4.33"/>
    </reaction>
</comment>
<sequence>MKDHEYWMRLALEQAALAEAENEIPVGAIIVKDDTVIASAYNQSITQHDATGHAEIKVIQRAGQFLQNYRLVGCRLYVTLEPCSMCAGALVHSRLDSVIYGADDLKTGSCGSIMNLIQHPQLNHQLELVSGVLADDCGAIISNFFKRRRAEIKALKKSKKQDS</sequence>
<accession>A0A0J8GSG8</accession>
<comment type="subunit">
    <text evidence="2 8">Homodimer.</text>
</comment>
<feature type="active site" description="Proton donor" evidence="8">
    <location>
        <position position="55"/>
    </location>
</feature>
<dbReference type="InterPro" id="IPR028883">
    <property type="entry name" value="tRNA_aden_deaminase"/>
</dbReference>